<dbReference type="Pfam" id="PF09339">
    <property type="entry name" value="HTH_IclR"/>
    <property type="match status" value="1"/>
</dbReference>
<dbReference type="SMART" id="SM00346">
    <property type="entry name" value="HTH_ICLR"/>
    <property type="match status" value="1"/>
</dbReference>
<evidence type="ECO:0000259" key="6">
    <source>
        <dbReference type="PROSITE" id="PS51077"/>
    </source>
</evidence>
<dbReference type="FunFam" id="1.10.10.10:FF:000056">
    <property type="entry name" value="IclR family transcriptional regulator"/>
    <property type="match status" value="1"/>
</dbReference>
<organism evidence="8 9">
    <name type="scientific">Halobacillus karajensis</name>
    <dbReference type="NCBI Taxonomy" id="195088"/>
    <lineage>
        <taxon>Bacteria</taxon>
        <taxon>Bacillati</taxon>
        <taxon>Bacillota</taxon>
        <taxon>Bacilli</taxon>
        <taxon>Bacillales</taxon>
        <taxon>Bacillaceae</taxon>
        <taxon>Halobacillus</taxon>
    </lineage>
</organism>
<evidence type="ECO:0000256" key="3">
    <source>
        <dbReference type="ARBA" id="ARBA00023163"/>
    </source>
</evidence>
<dbReference type="AlphaFoldDB" id="A0A024P3Z6"/>
<dbReference type="InterPro" id="IPR036388">
    <property type="entry name" value="WH-like_DNA-bd_sf"/>
</dbReference>
<dbReference type="Gene3D" id="1.10.10.10">
    <property type="entry name" value="Winged helix-like DNA-binding domain superfamily/Winged helix DNA-binding domain"/>
    <property type="match status" value="1"/>
</dbReference>
<comment type="caution">
    <text evidence="8">The sequence shown here is derived from an EMBL/GenBank/DDBJ whole genome shotgun (WGS) entry which is preliminary data.</text>
</comment>
<dbReference type="InterPro" id="IPR029016">
    <property type="entry name" value="GAF-like_dom_sf"/>
</dbReference>
<dbReference type="GO" id="GO:0045892">
    <property type="term" value="P:negative regulation of DNA-templated transcription"/>
    <property type="evidence" value="ECO:0007669"/>
    <property type="project" value="TreeGrafter"/>
</dbReference>
<dbReference type="RefSeq" id="WP_035506313.1">
    <property type="nucleotide sequence ID" value="NZ_CCDH010000001.1"/>
</dbReference>
<evidence type="ECO:0000256" key="1">
    <source>
        <dbReference type="ARBA" id="ARBA00023015"/>
    </source>
</evidence>
<dbReference type="InterPro" id="IPR014757">
    <property type="entry name" value="Tscrpt_reg_IclR_C"/>
</dbReference>
<evidence type="ECO:0000256" key="4">
    <source>
        <dbReference type="ARBA" id="ARBA00058938"/>
    </source>
</evidence>
<evidence type="ECO:0000259" key="7">
    <source>
        <dbReference type="PROSITE" id="PS51078"/>
    </source>
</evidence>
<dbReference type="PROSITE" id="PS51077">
    <property type="entry name" value="HTH_ICLR"/>
    <property type="match status" value="1"/>
</dbReference>
<reference evidence="8 9" key="2">
    <citation type="submission" date="2014-05" db="EMBL/GenBank/DDBJ databases">
        <title>Draft genome sequence of Halobacillus karajensis HK-03.</title>
        <authorList>
            <person name="Khelaifia S."/>
            <person name="Croce O."/>
            <person name="Lagier J.C."/>
            <person name="Raoult D."/>
        </authorList>
    </citation>
    <scope>NUCLEOTIDE SEQUENCE [LARGE SCALE GENOMIC DNA]</scope>
    <source>
        <strain evidence="8 9">HD-03</strain>
    </source>
</reference>
<dbReference type="InterPro" id="IPR011991">
    <property type="entry name" value="ArsR-like_HTH"/>
</dbReference>
<accession>A0A024P3Z6</accession>
<evidence type="ECO:0000256" key="2">
    <source>
        <dbReference type="ARBA" id="ARBA00023125"/>
    </source>
</evidence>
<comment type="function">
    <text evidence="4">May be an activator protein for the gylABX operon.</text>
</comment>
<dbReference type="SUPFAM" id="SSF46785">
    <property type="entry name" value="Winged helix' DNA-binding domain"/>
    <property type="match status" value="1"/>
</dbReference>
<evidence type="ECO:0000256" key="5">
    <source>
        <dbReference type="ARBA" id="ARBA00070406"/>
    </source>
</evidence>
<protein>
    <recommendedName>
        <fullName evidence="5">Glycerol operon regulatory protein</fullName>
    </recommendedName>
</protein>
<dbReference type="Proteomes" id="UP000028868">
    <property type="component" value="Unassembled WGS sequence"/>
</dbReference>
<proteinExistence type="predicted"/>
<reference evidence="9" key="1">
    <citation type="submission" date="2014-03" db="EMBL/GenBank/DDBJ databases">
        <authorList>
            <person name="Urmite Genomes U."/>
        </authorList>
    </citation>
    <scope>NUCLEOTIDE SEQUENCE [LARGE SCALE GENOMIC DNA]</scope>
    <source>
        <strain evidence="9">HD-03</strain>
    </source>
</reference>
<dbReference type="SUPFAM" id="SSF55781">
    <property type="entry name" value="GAF domain-like"/>
    <property type="match status" value="1"/>
</dbReference>
<dbReference type="Gene3D" id="3.30.450.40">
    <property type="match status" value="1"/>
</dbReference>
<dbReference type="GO" id="GO:0003677">
    <property type="term" value="F:DNA binding"/>
    <property type="evidence" value="ECO:0007669"/>
    <property type="project" value="UniProtKB-KW"/>
</dbReference>
<name>A0A024P3Z6_9BACI</name>
<feature type="domain" description="IclR-ED" evidence="7">
    <location>
        <begin position="72"/>
        <end position="255"/>
    </location>
</feature>
<dbReference type="PANTHER" id="PTHR30136">
    <property type="entry name" value="HELIX-TURN-HELIX TRANSCRIPTIONAL REGULATOR, ICLR FAMILY"/>
    <property type="match status" value="1"/>
</dbReference>
<keyword evidence="3" id="KW-0804">Transcription</keyword>
<dbReference type="InterPro" id="IPR050707">
    <property type="entry name" value="HTH_MetabolicPath_Reg"/>
</dbReference>
<dbReference type="PROSITE" id="PS51078">
    <property type="entry name" value="ICLR_ED"/>
    <property type="match status" value="1"/>
</dbReference>
<dbReference type="PANTHER" id="PTHR30136:SF7">
    <property type="entry name" value="HTH-TYPE TRANSCRIPTIONAL REGULATOR KDGR-RELATED"/>
    <property type="match status" value="1"/>
</dbReference>
<feature type="domain" description="HTH iclR-type" evidence="6">
    <location>
        <begin position="9"/>
        <end position="71"/>
    </location>
</feature>
<dbReference type="EMBL" id="CCDI010000001">
    <property type="protein sequence ID" value="CDQ22845.1"/>
    <property type="molecule type" value="Genomic_DNA"/>
</dbReference>
<gene>
    <name evidence="8" type="primary">kdgR_3</name>
    <name evidence="8" type="ORF">BN983_01062</name>
</gene>
<dbReference type="InterPro" id="IPR005471">
    <property type="entry name" value="Tscrpt_reg_IclR_N"/>
</dbReference>
<dbReference type="GO" id="GO:0003700">
    <property type="term" value="F:DNA-binding transcription factor activity"/>
    <property type="evidence" value="ECO:0007669"/>
    <property type="project" value="TreeGrafter"/>
</dbReference>
<keyword evidence="2" id="KW-0238">DNA-binding</keyword>
<dbReference type="InterPro" id="IPR036390">
    <property type="entry name" value="WH_DNA-bd_sf"/>
</dbReference>
<sequence length="258" mass="29014">MEKKDVVTVQSVDRALNIINILKEHPKGLGVTEISHRLDVSKSTVHRLLSSLLLQGFVKQEIENERYQLGLKLIELGEVVSSHLNIRKTAAPYLNQLAETTGETVHLVMMDQLEIVYIDKTESEATIRMFSRIGKRAPMHCTGVGKAILAFLPEEKIEEVLTERPMMKFTENTITDQKEMKKHLQEIRNRGVAFDLEEHEEGIQCAAAPLFNYHGDVVGGISVAGPIMRVDEEKLKYLSVEVLRVSREISSLLGSPNS</sequence>
<keyword evidence="1" id="KW-0805">Transcription regulation</keyword>
<dbReference type="CDD" id="cd00090">
    <property type="entry name" value="HTH_ARSR"/>
    <property type="match status" value="1"/>
</dbReference>
<evidence type="ECO:0000313" key="9">
    <source>
        <dbReference type="Proteomes" id="UP000028868"/>
    </source>
</evidence>
<keyword evidence="9" id="KW-1185">Reference proteome</keyword>
<evidence type="ECO:0000313" key="8">
    <source>
        <dbReference type="EMBL" id="CDQ22845.1"/>
    </source>
</evidence>
<dbReference type="Pfam" id="PF01614">
    <property type="entry name" value="IclR_C"/>
    <property type="match status" value="1"/>
</dbReference>